<feature type="transmembrane region" description="Helical" evidence="1">
    <location>
        <begin position="79"/>
        <end position="98"/>
    </location>
</feature>
<feature type="transmembrane region" description="Helical" evidence="1">
    <location>
        <begin position="390"/>
        <end position="406"/>
    </location>
</feature>
<feature type="transmembrane region" description="Helical" evidence="1">
    <location>
        <begin position="110"/>
        <end position="130"/>
    </location>
</feature>
<feature type="transmembrane region" description="Helical" evidence="1">
    <location>
        <begin position="24"/>
        <end position="42"/>
    </location>
</feature>
<feature type="transmembrane region" description="Helical" evidence="1">
    <location>
        <begin position="48"/>
        <end position="67"/>
    </location>
</feature>
<keyword evidence="1" id="KW-0472">Membrane</keyword>
<evidence type="ECO:0000256" key="1">
    <source>
        <dbReference type="SAM" id="Phobius"/>
    </source>
</evidence>
<feature type="transmembrane region" description="Helical" evidence="1">
    <location>
        <begin position="412"/>
        <end position="430"/>
    </location>
</feature>
<feature type="transmembrane region" description="Helical" evidence="1">
    <location>
        <begin position="238"/>
        <end position="268"/>
    </location>
</feature>
<reference evidence="2 3" key="1">
    <citation type="submission" date="2009-11" db="EMBL/GenBank/DDBJ databases">
        <authorList>
            <person name="Weinstock G."/>
            <person name="Sodergren E."/>
            <person name="Clifton S."/>
            <person name="Fulton L."/>
            <person name="Fulton B."/>
            <person name="Courtney L."/>
            <person name="Fronick C."/>
            <person name="Harrison M."/>
            <person name="Strong C."/>
            <person name="Farmer C."/>
            <person name="Delahaunty K."/>
            <person name="Markovic C."/>
            <person name="Hall O."/>
            <person name="Minx P."/>
            <person name="Tomlinson C."/>
            <person name="Mitreva M."/>
            <person name="Nelson J."/>
            <person name="Hou S."/>
            <person name="Wollam A."/>
            <person name="Pepin K.H."/>
            <person name="Johnson M."/>
            <person name="Bhonagiri V."/>
            <person name="Nash W.E."/>
            <person name="Warren W."/>
            <person name="Chinwalla A."/>
            <person name="Mardis E.R."/>
            <person name="Wilson R.K."/>
        </authorList>
    </citation>
    <scope>NUCLEOTIDE SEQUENCE [LARGE SCALE GENOMIC DNA]</scope>
    <source>
        <strain evidence="2 3">DSM 20093</strain>
    </source>
</reference>
<gene>
    <name evidence="2" type="ORF">BIFGAL_03029</name>
</gene>
<evidence type="ECO:0000313" key="3">
    <source>
        <dbReference type="Proteomes" id="UP000003656"/>
    </source>
</evidence>
<name>D1NRT0_9BIFI</name>
<keyword evidence="1" id="KW-1133">Transmembrane helix</keyword>
<feature type="transmembrane region" description="Helical" evidence="1">
    <location>
        <begin position="207"/>
        <end position="226"/>
    </location>
</feature>
<evidence type="ECO:0008006" key="4">
    <source>
        <dbReference type="Google" id="ProtNLM"/>
    </source>
</evidence>
<feature type="transmembrane region" description="Helical" evidence="1">
    <location>
        <begin position="280"/>
        <end position="301"/>
    </location>
</feature>
<evidence type="ECO:0000313" key="2">
    <source>
        <dbReference type="EMBL" id="EFA23919.1"/>
    </source>
</evidence>
<dbReference type="Proteomes" id="UP000003656">
    <property type="component" value="Unassembled WGS sequence"/>
</dbReference>
<sequence>MFTIGHSSREEVIMIKQGPTQTQYMLTGFLCVLIFLNSENVYFKRSDLVSALFEIILIITCLIYIYVNKLYKKLNSSYAITLLLISLIYISVVLIIYATNLRDSSINNTLQKLSVLGILLPLLILIFNGLGYPVTLSTIIRTYINIAATVSFLGLILWFLSNIGIPLPVIHTPYQWGGPKIGTGVFGLTFDVQYSDIAFARGWSRYTLFYIEGGIAAAYFGLGGILEATCMPEPRMPIVFMFAICTFCTLSGFGMILSPIVICIGLLCSGHLKNIARANAVTFAVTRLLIPTLILITPIIINSLFSQKTNEGSIAAHSNDFTYGFKVFQDRPILGYGIGNYSPLVNTVDGISGTSSSLMIGLIQGGFIYVAAILAPLLCASVLAIANKQYRSAALFASLILLYINGMSDNSPMYICMMALAFAYIHRLSINHSIKNKDIITKNYITNRQA</sequence>
<organism evidence="2 3">
    <name type="scientific">Bifidobacterium gallicum DSM 20093 = LMG 11596</name>
    <dbReference type="NCBI Taxonomy" id="561180"/>
    <lineage>
        <taxon>Bacteria</taxon>
        <taxon>Bacillati</taxon>
        <taxon>Actinomycetota</taxon>
        <taxon>Actinomycetes</taxon>
        <taxon>Bifidobacteriales</taxon>
        <taxon>Bifidobacteriaceae</taxon>
        <taxon>Bifidobacterium</taxon>
    </lineage>
</organism>
<feature type="transmembrane region" description="Helical" evidence="1">
    <location>
        <begin position="142"/>
        <end position="161"/>
    </location>
</feature>
<feature type="transmembrane region" description="Helical" evidence="1">
    <location>
        <begin position="358"/>
        <end position="383"/>
    </location>
</feature>
<dbReference type="EMBL" id="ABXB03000001">
    <property type="protein sequence ID" value="EFA23919.1"/>
    <property type="molecule type" value="Genomic_DNA"/>
</dbReference>
<accession>D1NRT0</accession>
<dbReference type="STRING" id="561180.BIFGAL_03029"/>
<dbReference type="AlphaFoldDB" id="D1NRT0"/>
<protein>
    <recommendedName>
        <fullName evidence="4">O-antigen polymerase</fullName>
    </recommendedName>
</protein>
<keyword evidence="1" id="KW-0812">Transmembrane</keyword>
<comment type="caution">
    <text evidence="2">The sequence shown here is derived from an EMBL/GenBank/DDBJ whole genome shotgun (WGS) entry which is preliminary data.</text>
</comment>
<proteinExistence type="predicted"/>